<dbReference type="Pfam" id="PF08545">
    <property type="entry name" value="ACP_syn_III"/>
    <property type="match status" value="1"/>
</dbReference>
<dbReference type="Pfam" id="PF08541">
    <property type="entry name" value="ACP_syn_III_C"/>
    <property type="match status" value="1"/>
</dbReference>
<evidence type="ECO:0000313" key="7">
    <source>
        <dbReference type="Proteomes" id="UP000037151"/>
    </source>
</evidence>
<dbReference type="InterPro" id="IPR013747">
    <property type="entry name" value="ACP_syn_III_C"/>
</dbReference>
<dbReference type="PANTHER" id="PTHR34069:SF2">
    <property type="entry name" value="BETA-KETOACYL-[ACYL-CARRIER-PROTEIN] SYNTHASE III"/>
    <property type="match status" value="1"/>
</dbReference>
<evidence type="ECO:0000259" key="4">
    <source>
        <dbReference type="Pfam" id="PF08541"/>
    </source>
</evidence>
<dbReference type="RefSeq" id="WP_050373352.1">
    <property type="nucleotide sequence ID" value="NZ_KQ257829.1"/>
</dbReference>
<feature type="domain" description="Beta-ketoacyl-[acyl-carrier-protein] synthase III C-terminal" evidence="4">
    <location>
        <begin position="239"/>
        <end position="324"/>
    </location>
</feature>
<dbReference type="GO" id="GO:0044550">
    <property type="term" value="P:secondary metabolite biosynthetic process"/>
    <property type="evidence" value="ECO:0007669"/>
    <property type="project" value="TreeGrafter"/>
</dbReference>
<accession>A0A0L0JXG0</accession>
<dbReference type="GO" id="GO:0004315">
    <property type="term" value="F:3-oxoacyl-[acyl-carrier-protein] synthase activity"/>
    <property type="evidence" value="ECO:0007669"/>
    <property type="project" value="InterPro"/>
</dbReference>
<dbReference type="InterPro" id="IPR013751">
    <property type="entry name" value="ACP_syn_III_N"/>
</dbReference>
<dbReference type="CDD" id="cd00830">
    <property type="entry name" value="KAS_III"/>
    <property type="match status" value="1"/>
</dbReference>
<keyword evidence="3" id="KW-0012">Acyltransferase</keyword>
<sequence length="353" mass="36023">MMNAPIGIIGTGSYLPARRRTNAEVAELAGVSAEWIAGRTGVLTRHAAAPDEAASDLGAAALKSALAAADLEAEQLDVIVVATSTPDELGPATACRVQALTGARHAVALDVTAACSGWLFGARVARDWLTCDSSARYAAVVGVEAYSKFVDPTDRATASLFGDGAAATLLGPVAEGQGFGAFTLGSDGRYADHAMIAAGGSRLPAPLESQYITMNGKGVRDFILDVFPRMLAHALGQGRVTLDDVALVVTHQPNPVLLQQAARDMGVTDSQLVVVGHEVGNIGAANIPYALAKAASEGRLHIGDLVVIIAFGGGVTWGTTLLRWTGASAVRVAPTVSRVAPSPPAASARGGRG</sequence>
<dbReference type="EMBL" id="JPPY01000168">
    <property type="protein sequence ID" value="KND30244.1"/>
    <property type="molecule type" value="Genomic_DNA"/>
</dbReference>
<dbReference type="AlphaFoldDB" id="A0A0L0JXG0"/>
<gene>
    <name evidence="6" type="ORF">IQ63_29700</name>
</gene>
<comment type="caution">
    <text evidence="6">The sequence shown here is derived from an EMBL/GenBank/DDBJ whole genome shotgun (WGS) entry which is preliminary data.</text>
</comment>
<dbReference type="GO" id="GO:0006633">
    <property type="term" value="P:fatty acid biosynthetic process"/>
    <property type="evidence" value="ECO:0007669"/>
    <property type="project" value="InterPro"/>
</dbReference>
<dbReference type="Gene3D" id="3.40.47.10">
    <property type="match status" value="1"/>
</dbReference>
<reference evidence="7" key="1">
    <citation type="submission" date="2014-07" db="EMBL/GenBank/DDBJ databases">
        <title>Genome sequencing of plant-pathogenic Streptomyces species.</title>
        <authorList>
            <person name="Harrison J."/>
            <person name="Sapp M."/>
            <person name="Thwaites R."/>
            <person name="Studholme D.J."/>
        </authorList>
    </citation>
    <scope>NUCLEOTIDE SEQUENCE [LARGE SCALE GENOMIC DNA]</scope>
    <source>
        <strain evidence="7">NCPPB 4445</strain>
    </source>
</reference>
<dbReference type="PANTHER" id="PTHR34069">
    <property type="entry name" value="3-OXOACYL-[ACYL-CARRIER-PROTEIN] SYNTHASE 3"/>
    <property type="match status" value="1"/>
</dbReference>
<name>A0A0L0JXG0_9ACTN</name>
<dbReference type="PATRIC" id="fig|42234.21.peg.6121"/>
<dbReference type="SUPFAM" id="SSF53901">
    <property type="entry name" value="Thiolase-like"/>
    <property type="match status" value="1"/>
</dbReference>
<dbReference type="InterPro" id="IPR016039">
    <property type="entry name" value="Thiolase-like"/>
</dbReference>
<keyword evidence="1" id="KW-0963">Cytoplasm</keyword>
<protein>
    <submittedName>
        <fullName evidence="6">3-oxoacyl-ACP synthase</fullName>
    </submittedName>
</protein>
<evidence type="ECO:0000313" key="6">
    <source>
        <dbReference type="EMBL" id="KND30244.1"/>
    </source>
</evidence>
<dbReference type="Proteomes" id="UP000037151">
    <property type="component" value="Unassembled WGS sequence"/>
</dbReference>
<dbReference type="NCBIfam" id="NF006829">
    <property type="entry name" value="PRK09352.1"/>
    <property type="match status" value="1"/>
</dbReference>
<evidence type="ECO:0000256" key="1">
    <source>
        <dbReference type="ARBA" id="ARBA00022490"/>
    </source>
</evidence>
<organism evidence="6 7">
    <name type="scientific">Streptomyces acidiscabies</name>
    <dbReference type="NCBI Taxonomy" id="42234"/>
    <lineage>
        <taxon>Bacteria</taxon>
        <taxon>Bacillati</taxon>
        <taxon>Actinomycetota</taxon>
        <taxon>Actinomycetes</taxon>
        <taxon>Kitasatosporales</taxon>
        <taxon>Streptomycetaceae</taxon>
        <taxon>Streptomyces</taxon>
    </lineage>
</organism>
<evidence type="ECO:0000256" key="3">
    <source>
        <dbReference type="ARBA" id="ARBA00023315"/>
    </source>
</evidence>
<evidence type="ECO:0000259" key="5">
    <source>
        <dbReference type="Pfam" id="PF08545"/>
    </source>
</evidence>
<evidence type="ECO:0000256" key="2">
    <source>
        <dbReference type="ARBA" id="ARBA00022679"/>
    </source>
</evidence>
<dbReference type="OrthoDB" id="9815506at2"/>
<feature type="domain" description="Beta-ketoacyl-[acyl-carrier-protein] synthase III N-terminal" evidence="5">
    <location>
        <begin position="109"/>
        <end position="188"/>
    </location>
</feature>
<keyword evidence="2" id="KW-0808">Transferase</keyword>
<proteinExistence type="predicted"/>